<comment type="caution">
    <text evidence="3">The sequence shown here is derived from an EMBL/GenBank/DDBJ whole genome shotgun (WGS) entry which is preliminary data.</text>
</comment>
<evidence type="ECO:0000256" key="1">
    <source>
        <dbReference type="SAM" id="MobiDB-lite"/>
    </source>
</evidence>
<feature type="transmembrane region" description="Helical" evidence="2">
    <location>
        <begin position="318"/>
        <end position="339"/>
    </location>
</feature>
<protein>
    <submittedName>
        <fullName evidence="3">Uncharacterized protein</fullName>
    </submittedName>
</protein>
<keyword evidence="2" id="KW-1133">Transmembrane helix</keyword>
<dbReference type="RefSeq" id="WP_117346389.1">
    <property type="nucleotide sequence ID" value="NZ_DBGCSN010000040.1"/>
</dbReference>
<sequence length="359" mass="40020">MIKKILIGIVTAGMILITIPTVNAEDEITLNEVTDQIIDISDKYNSAGITSGQLLNLITLTQTDDELLDTLSLDKNNLFDTSIPKKVNIQSSRSGDLYDGNPPASKGEQKDRMKYIRSVYDNEYNDGNHDESIYILYLYTSHYIENINYDKSFSDEKNFGHPVYANIISQNDIDAYEQFYKAQAGVAIYKAFRTYTSGIKNFIENGANYTLMNELLGSIKENMDDEYSKYITALDAAGITNSTDILATSAKMYNAFTGALDNGKTKEEEIIDYMNSQLEPGLQGMISSTYFGFVKNILDKLSGSGAATGLFSSVLSGVVYYFDTLANVIPTLSLAGLYYSYQMRKAERLGIYYGLKPRP</sequence>
<name>A0AAP2UJL8_9FIRM</name>
<evidence type="ECO:0000256" key="2">
    <source>
        <dbReference type="SAM" id="Phobius"/>
    </source>
</evidence>
<dbReference type="Proteomes" id="UP001204814">
    <property type="component" value="Unassembled WGS sequence"/>
</dbReference>
<keyword evidence="2" id="KW-0472">Membrane</keyword>
<proteinExistence type="predicted"/>
<dbReference type="EMBL" id="JANGBO010000013">
    <property type="protein sequence ID" value="MCQ5062481.1"/>
    <property type="molecule type" value="Genomic_DNA"/>
</dbReference>
<dbReference type="AlphaFoldDB" id="A0AAP2UJL8"/>
<keyword evidence="2" id="KW-0812">Transmembrane</keyword>
<gene>
    <name evidence="3" type="ORF">NE542_11715</name>
</gene>
<evidence type="ECO:0000313" key="4">
    <source>
        <dbReference type="Proteomes" id="UP001204814"/>
    </source>
</evidence>
<reference evidence="3" key="1">
    <citation type="submission" date="2022-06" db="EMBL/GenBank/DDBJ databases">
        <title>Isolation of gut microbiota from human fecal samples.</title>
        <authorList>
            <person name="Pamer E.G."/>
            <person name="Barat B."/>
            <person name="Waligurski E."/>
            <person name="Medina S."/>
            <person name="Paddock L."/>
            <person name="Mostad J."/>
        </authorList>
    </citation>
    <scope>NUCLEOTIDE SEQUENCE</scope>
    <source>
        <strain evidence="3">DFI.6.24</strain>
    </source>
</reference>
<accession>A0AAP2UJL8</accession>
<feature type="region of interest" description="Disordered" evidence="1">
    <location>
        <begin position="92"/>
        <end position="111"/>
    </location>
</feature>
<evidence type="ECO:0000313" key="3">
    <source>
        <dbReference type="EMBL" id="MCQ5062481.1"/>
    </source>
</evidence>
<organism evidence="3 4">
    <name type="scientific">Faecalibacillus intestinalis</name>
    <dbReference type="NCBI Taxonomy" id="1982626"/>
    <lineage>
        <taxon>Bacteria</taxon>
        <taxon>Bacillati</taxon>
        <taxon>Bacillota</taxon>
        <taxon>Erysipelotrichia</taxon>
        <taxon>Erysipelotrichales</taxon>
        <taxon>Coprobacillaceae</taxon>
        <taxon>Faecalibacillus</taxon>
    </lineage>
</organism>